<reference evidence="1 2" key="1">
    <citation type="submission" date="2023-02" db="EMBL/GenBank/DDBJ databases">
        <title>LHISI_Scaffold_Assembly.</title>
        <authorList>
            <person name="Stuart O.P."/>
            <person name="Cleave R."/>
            <person name="Magrath M.J.L."/>
            <person name="Mikheyev A.S."/>
        </authorList>
    </citation>
    <scope>NUCLEOTIDE SEQUENCE [LARGE SCALE GENOMIC DNA]</scope>
    <source>
        <strain evidence="1">Daus_M_001</strain>
        <tissue evidence="1">Leg muscle</tissue>
    </source>
</reference>
<evidence type="ECO:0000313" key="2">
    <source>
        <dbReference type="Proteomes" id="UP001159363"/>
    </source>
</evidence>
<keyword evidence="2" id="KW-1185">Reference proteome</keyword>
<accession>A0ABQ9HNX9</accession>
<dbReference type="Proteomes" id="UP001159363">
    <property type="component" value="Chromosome X"/>
</dbReference>
<dbReference type="PANTHER" id="PTHR10773">
    <property type="entry name" value="DNA-DIRECTED RNA POLYMERASES I, II, AND III SUBUNIT RPABC2"/>
    <property type="match status" value="1"/>
</dbReference>
<proteinExistence type="predicted"/>
<evidence type="ECO:0008006" key="3">
    <source>
        <dbReference type="Google" id="ProtNLM"/>
    </source>
</evidence>
<dbReference type="PANTHER" id="PTHR10773:SF19">
    <property type="match status" value="1"/>
</dbReference>
<evidence type="ECO:0000313" key="1">
    <source>
        <dbReference type="EMBL" id="KAJ8886016.1"/>
    </source>
</evidence>
<dbReference type="EMBL" id="JARBHB010000004">
    <property type="protein sequence ID" value="KAJ8886016.1"/>
    <property type="molecule type" value="Genomic_DNA"/>
</dbReference>
<organism evidence="1 2">
    <name type="scientific">Dryococelus australis</name>
    <dbReference type="NCBI Taxonomy" id="614101"/>
    <lineage>
        <taxon>Eukaryota</taxon>
        <taxon>Metazoa</taxon>
        <taxon>Ecdysozoa</taxon>
        <taxon>Arthropoda</taxon>
        <taxon>Hexapoda</taxon>
        <taxon>Insecta</taxon>
        <taxon>Pterygota</taxon>
        <taxon>Neoptera</taxon>
        <taxon>Polyneoptera</taxon>
        <taxon>Phasmatodea</taxon>
        <taxon>Verophasmatodea</taxon>
        <taxon>Anareolatae</taxon>
        <taxon>Phasmatidae</taxon>
        <taxon>Eurycanthinae</taxon>
        <taxon>Dryococelus</taxon>
    </lineage>
</organism>
<protein>
    <recommendedName>
        <fullName evidence="3">Site-specific DNA endonuclease</fullName>
    </recommendedName>
</protein>
<comment type="caution">
    <text evidence="1">The sequence shown here is derived from an EMBL/GenBank/DDBJ whole genome shotgun (WGS) entry which is preliminary data.</text>
</comment>
<sequence length="299" mass="34581">MHTQSGLLKRYTTAYLYAVRIARLPKNIQRNENDWSTNILKKKRNKGEGYISTKGKIIPAHEMKPPCKETCRLQCHTKYTQDQRVTKIEPIQKSMRKRANNFAYYLTVSGRKVRVSKTFFLNTLGVSERYAYIAWDKLDELGIVGPDNRGKHSNHRKTDVVILEGIRRHTRSFPVIDSHYLRTQTRRLCLDGSLSISQLYRLYKEKCSTTNETDFDGHDFKTVNLRQRRRGCPLSENFSLTPAHITRPCISSEKKKDLLSICCDGIISSAYHEFYLSLPTVQAKRSNIPNENTLECGSK</sequence>
<gene>
    <name evidence="1" type="ORF">PR048_012222</name>
</gene>
<name>A0ABQ9HNX9_9NEOP</name>